<dbReference type="Gene3D" id="1.20.120.450">
    <property type="entry name" value="dinb family like domain"/>
    <property type="match status" value="1"/>
</dbReference>
<dbReference type="AlphaFoldDB" id="A0A511F834"/>
<dbReference type="RefSeq" id="WP_146833294.1">
    <property type="nucleotide sequence ID" value="NZ_BJVQ01000004.1"/>
</dbReference>
<keyword evidence="4" id="KW-1185">Reference proteome</keyword>
<evidence type="ECO:0000313" key="2">
    <source>
        <dbReference type="EMBL" id="GEL45471.1"/>
    </source>
</evidence>
<dbReference type="Proteomes" id="UP000564629">
    <property type="component" value="Unassembled WGS sequence"/>
</dbReference>
<dbReference type="SUPFAM" id="SSF141571">
    <property type="entry name" value="Pentapeptide repeat-like"/>
    <property type="match status" value="1"/>
</dbReference>
<proteinExistence type="predicted"/>
<evidence type="ECO:0000313" key="5">
    <source>
        <dbReference type="Proteomes" id="UP000564629"/>
    </source>
</evidence>
<dbReference type="Pfam" id="PF00805">
    <property type="entry name" value="Pentapeptide"/>
    <property type="match status" value="1"/>
</dbReference>
<dbReference type="InterPro" id="IPR034660">
    <property type="entry name" value="DinB/YfiT-like"/>
</dbReference>
<dbReference type="OrthoDB" id="3542438at2"/>
<comment type="caution">
    <text evidence="2">The sequence shown here is derived from an EMBL/GenBank/DDBJ whole genome shotgun (WGS) entry which is preliminary data.</text>
</comment>
<accession>A0A511F834</accession>
<dbReference type="Pfam" id="PF12867">
    <property type="entry name" value="DinB_2"/>
    <property type="match status" value="1"/>
</dbReference>
<evidence type="ECO:0000313" key="3">
    <source>
        <dbReference type="EMBL" id="MBB5473101.1"/>
    </source>
</evidence>
<reference evidence="3 5" key="2">
    <citation type="submission" date="2020-08" db="EMBL/GenBank/DDBJ databases">
        <title>Sequencing the genomes of 1000 actinobacteria strains.</title>
        <authorList>
            <person name="Klenk H.-P."/>
        </authorList>
    </citation>
    <scope>NUCLEOTIDE SEQUENCE [LARGE SCALE GENOMIC DNA]</scope>
    <source>
        <strain evidence="3 5">DSM 9581</strain>
    </source>
</reference>
<dbReference type="EMBL" id="JACHDN010000001">
    <property type="protein sequence ID" value="MBB5473101.1"/>
    <property type="molecule type" value="Genomic_DNA"/>
</dbReference>
<dbReference type="InterPro" id="IPR001646">
    <property type="entry name" value="5peptide_repeat"/>
</dbReference>
<name>A0A511F834_9CELL</name>
<protein>
    <recommendedName>
        <fullName evidence="1">DinB-like domain-containing protein</fullName>
    </recommendedName>
</protein>
<gene>
    <name evidence="2" type="ORF">CHO01_05870</name>
    <name evidence="3" type="ORF">HNR08_001837</name>
</gene>
<sequence>MTAQARGDGGREFVDADLRGARFVRSTLAGAVMRGVDVEGADIDAPWLPGGALLVNGVDVVPYVEAELDRRFPGRALRGATDPDGLRAAWAAVERTWAATLDRVATMPPGTADVSVAGEWSFAQTLRHLVMATDTWLRGAVLGVERPYHPIGQPNAEYAADGHDPSVFAAEQPDYAEVLAVRAGRVAMVREHLAGVTAADLAAERRNPWAPEYPETVLSCLHTILEEEWEHHRFAVRDLDAIAAG</sequence>
<organism evidence="2 4">
    <name type="scientific">Cellulomonas hominis</name>
    <dbReference type="NCBI Taxonomy" id="156981"/>
    <lineage>
        <taxon>Bacteria</taxon>
        <taxon>Bacillati</taxon>
        <taxon>Actinomycetota</taxon>
        <taxon>Actinomycetes</taxon>
        <taxon>Micrococcales</taxon>
        <taxon>Cellulomonadaceae</taxon>
        <taxon>Cellulomonas</taxon>
    </lineage>
</organism>
<evidence type="ECO:0000259" key="1">
    <source>
        <dbReference type="Pfam" id="PF12867"/>
    </source>
</evidence>
<evidence type="ECO:0000313" key="4">
    <source>
        <dbReference type="Proteomes" id="UP000321723"/>
    </source>
</evidence>
<feature type="domain" description="DinB-like" evidence="1">
    <location>
        <begin position="93"/>
        <end position="234"/>
    </location>
</feature>
<dbReference type="InterPro" id="IPR024775">
    <property type="entry name" value="DinB-like"/>
</dbReference>
<dbReference type="SUPFAM" id="SSF109854">
    <property type="entry name" value="DinB/YfiT-like putative metalloenzymes"/>
    <property type="match status" value="1"/>
</dbReference>
<reference evidence="2 4" key="1">
    <citation type="submission" date="2019-07" db="EMBL/GenBank/DDBJ databases">
        <title>Whole genome shotgun sequence of Cellulomonas hominis NBRC 16055.</title>
        <authorList>
            <person name="Hosoyama A."/>
            <person name="Uohara A."/>
            <person name="Ohji S."/>
            <person name="Ichikawa N."/>
        </authorList>
    </citation>
    <scope>NUCLEOTIDE SEQUENCE [LARGE SCALE GENOMIC DNA]</scope>
    <source>
        <strain evidence="2 4">NBRC 16055</strain>
    </source>
</reference>
<dbReference type="Proteomes" id="UP000321723">
    <property type="component" value="Unassembled WGS sequence"/>
</dbReference>
<dbReference type="EMBL" id="BJVQ01000004">
    <property type="protein sequence ID" value="GEL45471.1"/>
    <property type="molecule type" value="Genomic_DNA"/>
</dbReference>